<dbReference type="AlphaFoldDB" id="A0A8J7DDF7"/>
<evidence type="ECO:0000313" key="8">
    <source>
        <dbReference type="EMBL" id="MBE9078728.1"/>
    </source>
</evidence>
<dbReference type="PANTHER" id="PTHR30093">
    <property type="entry name" value="GENERAL SECRETION PATHWAY PROTEIN G"/>
    <property type="match status" value="1"/>
</dbReference>
<dbReference type="InterPro" id="IPR031975">
    <property type="entry name" value="Pilin_GH"/>
</dbReference>
<dbReference type="GO" id="GO:0016020">
    <property type="term" value="C:membrane"/>
    <property type="evidence" value="ECO:0007669"/>
    <property type="project" value="UniProtKB-SubCell"/>
</dbReference>
<keyword evidence="5 7" id="KW-0472">Membrane</keyword>
<keyword evidence="9" id="KW-1185">Reference proteome</keyword>
<dbReference type="EMBL" id="JADEXG010000039">
    <property type="protein sequence ID" value="MBE9078728.1"/>
    <property type="molecule type" value="Genomic_DNA"/>
</dbReference>
<dbReference type="GO" id="GO:0015627">
    <property type="term" value="C:type II protein secretion system complex"/>
    <property type="evidence" value="ECO:0007669"/>
    <property type="project" value="InterPro"/>
</dbReference>
<keyword evidence="2" id="KW-0488">Methylation</keyword>
<dbReference type="GO" id="GO:0015628">
    <property type="term" value="P:protein secretion by the type II secretion system"/>
    <property type="evidence" value="ECO:0007669"/>
    <property type="project" value="InterPro"/>
</dbReference>
<dbReference type="Pfam" id="PF16734">
    <property type="entry name" value="Pilin_GH"/>
    <property type="match status" value="1"/>
</dbReference>
<sequence length="196" mass="20053">MKTELKAKLLQHFSKKNKSGGFTLIELLVVIIIIGILSAIALPSFLNQANKAKQSEGKTYVGSMNRAQQAYFLENGAFTDSVDTLGLGVNTRTNNYTYAIPTDAADLATQALNGATPTSAALKSYAGGVKLGTATGGNATTLAVLCEADTAGTTQPTATFPTDGDPSCADDWTNLSNPAAAAAAEPAAEPAADPAP</sequence>
<protein>
    <submittedName>
        <fullName evidence="8">Type IV pilin-like G/H family protein</fullName>
    </submittedName>
</protein>
<evidence type="ECO:0000256" key="1">
    <source>
        <dbReference type="ARBA" id="ARBA00004167"/>
    </source>
</evidence>
<evidence type="ECO:0000256" key="6">
    <source>
        <dbReference type="SAM" id="MobiDB-lite"/>
    </source>
</evidence>
<evidence type="ECO:0000256" key="3">
    <source>
        <dbReference type="ARBA" id="ARBA00022692"/>
    </source>
</evidence>
<evidence type="ECO:0000256" key="2">
    <source>
        <dbReference type="ARBA" id="ARBA00022481"/>
    </source>
</evidence>
<evidence type="ECO:0000256" key="7">
    <source>
        <dbReference type="SAM" id="Phobius"/>
    </source>
</evidence>
<dbReference type="Proteomes" id="UP000636505">
    <property type="component" value="Unassembled WGS sequence"/>
</dbReference>
<dbReference type="RefSeq" id="WP_193908870.1">
    <property type="nucleotide sequence ID" value="NZ_JADEXG010000039.1"/>
</dbReference>
<keyword evidence="4 7" id="KW-1133">Transmembrane helix</keyword>
<dbReference type="InterPro" id="IPR000983">
    <property type="entry name" value="Bac_GSPG_pilin"/>
</dbReference>
<dbReference type="PROSITE" id="PS00409">
    <property type="entry name" value="PROKAR_NTER_METHYL"/>
    <property type="match status" value="1"/>
</dbReference>
<organism evidence="8 9">
    <name type="scientific">Vasconcelosia minhoensis LEGE 07310</name>
    <dbReference type="NCBI Taxonomy" id="915328"/>
    <lineage>
        <taxon>Bacteria</taxon>
        <taxon>Bacillati</taxon>
        <taxon>Cyanobacteriota</taxon>
        <taxon>Cyanophyceae</taxon>
        <taxon>Nodosilineales</taxon>
        <taxon>Cymatolegaceae</taxon>
        <taxon>Vasconcelosia</taxon>
        <taxon>Vasconcelosia minhoensis</taxon>
    </lineage>
</organism>
<accession>A0A8J7DDF7</accession>
<proteinExistence type="predicted"/>
<dbReference type="PANTHER" id="PTHR30093:SF44">
    <property type="entry name" value="TYPE II SECRETION SYSTEM CORE PROTEIN G"/>
    <property type="match status" value="1"/>
</dbReference>
<evidence type="ECO:0000256" key="4">
    <source>
        <dbReference type="ARBA" id="ARBA00022989"/>
    </source>
</evidence>
<dbReference type="PRINTS" id="PR00813">
    <property type="entry name" value="BCTERIALGSPG"/>
</dbReference>
<keyword evidence="3 7" id="KW-0812">Transmembrane</keyword>
<dbReference type="Gene3D" id="3.30.700.10">
    <property type="entry name" value="Glycoprotein, Type 4 Pilin"/>
    <property type="match status" value="1"/>
</dbReference>
<feature type="region of interest" description="Disordered" evidence="6">
    <location>
        <begin position="155"/>
        <end position="196"/>
    </location>
</feature>
<feature type="transmembrane region" description="Helical" evidence="7">
    <location>
        <begin position="21"/>
        <end position="46"/>
    </location>
</feature>
<comment type="caution">
    <text evidence="8">The sequence shown here is derived from an EMBL/GenBank/DDBJ whole genome shotgun (WGS) entry which is preliminary data.</text>
</comment>
<feature type="compositionally biased region" description="Low complexity" evidence="6">
    <location>
        <begin position="178"/>
        <end position="196"/>
    </location>
</feature>
<evidence type="ECO:0000256" key="5">
    <source>
        <dbReference type="ARBA" id="ARBA00023136"/>
    </source>
</evidence>
<evidence type="ECO:0000313" key="9">
    <source>
        <dbReference type="Proteomes" id="UP000636505"/>
    </source>
</evidence>
<dbReference type="NCBIfam" id="TIGR02532">
    <property type="entry name" value="IV_pilin_GFxxxE"/>
    <property type="match status" value="1"/>
</dbReference>
<comment type="subcellular location">
    <subcellularLocation>
        <location evidence="1">Membrane</location>
        <topology evidence="1">Single-pass membrane protein</topology>
    </subcellularLocation>
</comment>
<reference evidence="8" key="1">
    <citation type="submission" date="2020-10" db="EMBL/GenBank/DDBJ databases">
        <authorList>
            <person name="Castelo-Branco R."/>
            <person name="Eusebio N."/>
            <person name="Adriana R."/>
            <person name="Vieira A."/>
            <person name="Brugerolle De Fraissinette N."/>
            <person name="Rezende De Castro R."/>
            <person name="Schneider M.P."/>
            <person name="Vasconcelos V."/>
            <person name="Leao P.N."/>
        </authorList>
    </citation>
    <scope>NUCLEOTIDE SEQUENCE</scope>
    <source>
        <strain evidence="8">LEGE 07310</strain>
    </source>
</reference>
<dbReference type="InterPro" id="IPR012902">
    <property type="entry name" value="N_methyl_site"/>
</dbReference>
<name>A0A8J7DDF7_9CYAN</name>
<dbReference type="SUPFAM" id="SSF54523">
    <property type="entry name" value="Pili subunits"/>
    <property type="match status" value="1"/>
</dbReference>
<dbReference type="Pfam" id="PF07963">
    <property type="entry name" value="N_methyl"/>
    <property type="match status" value="1"/>
</dbReference>
<gene>
    <name evidence="8" type="ORF">IQ241_15735</name>
</gene>
<dbReference type="InterPro" id="IPR045584">
    <property type="entry name" value="Pilin-like"/>
</dbReference>